<dbReference type="AlphaFoldDB" id="A0AAJ4E678"/>
<accession>A0AAJ4E678</accession>
<evidence type="ECO:0000313" key="2">
    <source>
        <dbReference type="Proteomes" id="UP000464688"/>
    </source>
</evidence>
<reference evidence="1 2" key="1">
    <citation type="journal article" date="2014" name="Genome Announc.">
        <title>Draft Genome Sequences of a Phylogenetically Diverse Suite of Pseudomonas syringae Strains from Multiple Source Populations.</title>
        <authorList>
            <person name="Baltrus D.A."/>
            <person name="Yourstone S."/>
            <person name="Lind A."/>
            <person name="Guilbaud C."/>
            <person name="Sands D.C."/>
            <person name="Jones C.D."/>
            <person name="Morris C.E."/>
            <person name="Dangl J.L."/>
        </authorList>
    </citation>
    <scope>NUCLEOTIDE SEQUENCE [LARGE SCALE GENOMIC DNA]</scope>
    <source>
        <strain evidence="1 2">UB303</strain>
    </source>
</reference>
<sequence length="143" mass="15210">MSNACRRDRSAPRNNRGAWLSLFAMLMIFIGPLVSQSMPMDHHAGMSMSMPAGMDMPADGHAQHGSEHAMPADAGMSDHALWAKCGYCTLLFSCPALPHVLQLVAAPPPGPADFFALLPLPGHARNAIFPNARSRAPPALITA</sequence>
<dbReference type="Proteomes" id="UP000464688">
    <property type="component" value="Chromosome"/>
</dbReference>
<dbReference type="Pfam" id="PF11162">
    <property type="entry name" value="DUF2946"/>
    <property type="match status" value="1"/>
</dbReference>
<proteinExistence type="predicted"/>
<organism evidence="1 2">
    <name type="scientific">Pseudomonas syringae UB303</name>
    <dbReference type="NCBI Taxonomy" id="1357287"/>
    <lineage>
        <taxon>Bacteria</taxon>
        <taxon>Pseudomonadati</taxon>
        <taxon>Pseudomonadota</taxon>
        <taxon>Gammaproteobacteria</taxon>
        <taxon>Pseudomonadales</taxon>
        <taxon>Pseudomonadaceae</taxon>
        <taxon>Pseudomonas</taxon>
        <taxon>Pseudomonas syringae</taxon>
    </lineage>
</organism>
<dbReference type="EMBL" id="CP047267">
    <property type="protein sequence ID" value="QHF10186.1"/>
    <property type="molecule type" value="Genomic_DNA"/>
</dbReference>
<evidence type="ECO:0000313" key="1">
    <source>
        <dbReference type="EMBL" id="QHF10186.1"/>
    </source>
</evidence>
<gene>
    <name evidence="1" type="ORF">N026_23075</name>
</gene>
<dbReference type="InterPro" id="IPR021333">
    <property type="entry name" value="DUF2946"/>
</dbReference>
<protein>
    <submittedName>
        <fullName evidence="1">DUF2946 domain-containing protein</fullName>
    </submittedName>
</protein>
<name>A0AAJ4E678_PSESX</name>